<evidence type="ECO:0000313" key="2">
    <source>
        <dbReference type="Proteomes" id="UP000183898"/>
    </source>
</evidence>
<evidence type="ECO:0008006" key="3">
    <source>
        <dbReference type="Google" id="ProtNLM"/>
    </source>
</evidence>
<protein>
    <recommendedName>
        <fullName evidence="3">DUF4258 domain-containing protein</fullName>
    </recommendedName>
</protein>
<evidence type="ECO:0000313" key="1">
    <source>
        <dbReference type="EMBL" id="SEO24684.1"/>
    </source>
</evidence>
<gene>
    <name evidence="1" type="ORF">SAMN05216404_11527</name>
</gene>
<dbReference type="RefSeq" id="WP_074748716.1">
    <property type="nucleotide sequence ID" value="NZ_FOCT01000015.1"/>
</dbReference>
<organism evidence="1 2">
    <name type="scientific">Nitrosospira multiformis</name>
    <dbReference type="NCBI Taxonomy" id="1231"/>
    <lineage>
        <taxon>Bacteria</taxon>
        <taxon>Pseudomonadati</taxon>
        <taxon>Pseudomonadota</taxon>
        <taxon>Betaproteobacteria</taxon>
        <taxon>Nitrosomonadales</taxon>
        <taxon>Nitrosomonadaceae</taxon>
        <taxon>Nitrosospira</taxon>
    </lineage>
</organism>
<dbReference type="Proteomes" id="UP000183898">
    <property type="component" value="Unassembled WGS sequence"/>
</dbReference>
<sequence length="90" mass="10630">MNTRHAEIRAQQRGIPPMVEQLLDLYGQEEYDGRGAITLYLNKNSIRNMERDLGRRAVSRLAEWFDAYKVKTTDGRTITIGHRTRRLRRK</sequence>
<reference evidence="1 2" key="1">
    <citation type="submission" date="2016-10" db="EMBL/GenBank/DDBJ databases">
        <authorList>
            <person name="de Groot N.N."/>
        </authorList>
    </citation>
    <scope>NUCLEOTIDE SEQUENCE [LARGE SCALE GENOMIC DNA]</scope>
    <source>
        <strain evidence="1 2">Nl18</strain>
    </source>
</reference>
<name>A0A1H8N511_9PROT</name>
<dbReference type="AlphaFoldDB" id="A0A1H8N511"/>
<dbReference type="EMBL" id="FOCT01000015">
    <property type="protein sequence ID" value="SEO24684.1"/>
    <property type="molecule type" value="Genomic_DNA"/>
</dbReference>
<accession>A0A1H8N511</accession>
<proteinExistence type="predicted"/>